<evidence type="ECO:0000313" key="2">
    <source>
        <dbReference type="Proteomes" id="UP000242329"/>
    </source>
</evidence>
<evidence type="ECO:0000313" key="1">
    <source>
        <dbReference type="EMBL" id="SHG47195.1"/>
    </source>
</evidence>
<dbReference type="EMBL" id="FQWY01000004">
    <property type="protein sequence ID" value="SHG47195.1"/>
    <property type="molecule type" value="Genomic_DNA"/>
</dbReference>
<dbReference type="RefSeq" id="WP_073089182.1">
    <property type="nucleotide sequence ID" value="NZ_FQWY01000004.1"/>
</dbReference>
<proteinExistence type="predicted"/>
<gene>
    <name evidence="1" type="ORF">SAMN02745221_00272</name>
</gene>
<name>A0A1M5K374_9FIRM</name>
<dbReference type="AlphaFoldDB" id="A0A1M5K374"/>
<dbReference type="SUPFAM" id="SSF63829">
    <property type="entry name" value="Calcium-dependent phosphotriesterase"/>
    <property type="match status" value="2"/>
</dbReference>
<dbReference type="InterPro" id="IPR015943">
    <property type="entry name" value="WD40/YVTN_repeat-like_dom_sf"/>
</dbReference>
<dbReference type="Pfam" id="PF07494">
    <property type="entry name" value="Reg_prop"/>
    <property type="match status" value="5"/>
</dbReference>
<accession>A0A1M5K374</accession>
<dbReference type="OrthoDB" id="9813394at2"/>
<dbReference type="STRING" id="1123382.SAMN02745221_00272"/>
<organism evidence="1 2">
    <name type="scientific">Thermosyntropha lipolytica DSM 11003</name>
    <dbReference type="NCBI Taxonomy" id="1123382"/>
    <lineage>
        <taxon>Bacteria</taxon>
        <taxon>Bacillati</taxon>
        <taxon>Bacillota</taxon>
        <taxon>Clostridia</taxon>
        <taxon>Eubacteriales</taxon>
        <taxon>Syntrophomonadaceae</taxon>
        <taxon>Thermosyntropha</taxon>
    </lineage>
</organism>
<protein>
    <submittedName>
        <fullName evidence="1">Two component regulator propeller</fullName>
    </submittedName>
</protein>
<dbReference type="Gene3D" id="2.130.10.10">
    <property type="entry name" value="YVTN repeat-like/Quinoprotein amine dehydrogenase"/>
    <property type="match status" value="2"/>
</dbReference>
<reference evidence="2" key="1">
    <citation type="submission" date="2016-11" db="EMBL/GenBank/DDBJ databases">
        <authorList>
            <person name="Varghese N."/>
            <person name="Submissions S."/>
        </authorList>
    </citation>
    <scope>NUCLEOTIDE SEQUENCE [LARGE SCALE GENOMIC DNA]</scope>
    <source>
        <strain evidence="2">DSM 11003</strain>
    </source>
</reference>
<dbReference type="InterPro" id="IPR011110">
    <property type="entry name" value="Reg_prop"/>
</dbReference>
<sequence length="332" mass="37596">MKGLRGYRYVLLLFLVITLSSLGALVLPSIWQKEEKLLTTVIRPPREVSALAVKDGKIWAGGSEGLYWIDMNTCQAKKMSFPGYKISDIRSLLLDHEGILWIGSFNGLYTWDGNQLVKKEGLPDQRVNCIFKDDANNIWVGTWQGAAVYQNGVWKVYGEKEGLISDMVNTIFQDSRGWMWFGSYAVRKGGVSCWDGQNWHIFDFPQFLSNSNVCDILEDHQGRVWVATGFVNKGGASCFVVRDGKPVFSHFLTVEDGLAGEKVRSIFIDSKKRLWFCSEFDGVAIWDGREFRIISRKNGLSGNEVKDMFEDREGNFWLATENGITRIEKGGI</sequence>
<dbReference type="Proteomes" id="UP000242329">
    <property type="component" value="Unassembled WGS sequence"/>
</dbReference>
<keyword evidence="2" id="KW-1185">Reference proteome</keyword>